<proteinExistence type="predicted"/>
<name>A0ABZ2FYZ4_9SPHN</name>
<gene>
    <name evidence="2" type="ORF">V6R86_01650</name>
</gene>
<protein>
    <submittedName>
        <fullName evidence="2">Uncharacterized protein</fullName>
    </submittedName>
</protein>
<reference evidence="2 3" key="1">
    <citation type="submission" date="2024-02" db="EMBL/GenBank/DDBJ databases">
        <title>Full genome sequence of Sphingomonas kaistensis.</title>
        <authorList>
            <person name="Poletto B.L."/>
            <person name="Silva G."/>
            <person name="Galante D."/>
            <person name="Campos K.R."/>
            <person name="Santos M.B.N."/>
            <person name="Sacchi C.T."/>
        </authorList>
    </citation>
    <scope>NUCLEOTIDE SEQUENCE [LARGE SCALE GENOMIC DNA]</scope>
    <source>
        <strain evidence="2 3">MA4R</strain>
    </source>
</reference>
<sequence>MTEVTAKRARGRPRSTPSEGKRYSISTNVSADTRTKLELSADRNGQSLAKEADDRIRQSLLDDEALGGGATAHALRTLAGVIWHIEKKHKKSWVEDYYTALAVQTALAQSVSTIFAPNPHQLDEFVLVDLVDRPGFHVPAKISEQVKEHERLREAAVMLGRSVGLGTIVKSKLGKDTSGGA</sequence>
<evidence type="ECO:0000313" key="3">
    <source>
        <dbReference type="Proteomes" id="UP001382935"/>
    </source>
</evidence>
<dbReference type="Proteomes" id="UP001382935">
    <property type="component" value="Chromosome"/>
</dbReference>
<feature type="region of interest" description="Disordered" evidence="1">
    <location>
        <begin position="1"/>
        <end position="27"/>
    </location>
</feature>
<evidence type="ECO:0000256" key="1">
    <source>
        <dbReference type="SAM" id="MobiDB-lite"/>
    </source>
</evidence>
<organism evidence="2 3">
    <name type="scientific">Sphingomonas kaistensis</name>
    <dbReference type="NCBI Taxonomy" id="298708"/>
    <lineage>
        <taxon>Bacteria</taxon>
        <taxon>Pseudomonadati</taxon>
        <taxon>Pseudomonadota</taxon>
        <taxon>Alphaproteobacteria</taxon>
        <taxon>Sphingomonadales</taxon>
        <taxon>Sphingomonadaceae</taxon>
        <taxon>Sphingomonas</taxon>
    </lineage>
</organism>
<accession>A0ABZ2FYZ4</accession>
<dbReference type="RefSeq" id="WP_338501471.1">
    <property type="nucleotide sequence ID" value="NZ_CP145607.1"/>
</dbReference>
<keyword evidence="3" id="KW-1185">Reference proteome</keyword>
<dbReference type="EMBL" id="CP145607">
    <property type="protein sequence ID" value="WWM69434.1"/>
    <property type="molecule type" value="Genomic_DNA"/>
</dbReference>
<evidence type="ECO:0000313" key="2">
    <source>
        <dbReference type="EMBL" id="WWM69434.1"/>
    </source>
</evidence>